<protein>
    <submittedName>
        <fullName evidence="1">Uncharacterized protein</fullName>
    </submittedName>
</protein>
<reference evidence="1 2" key="1">
    <citation type="submission" date="2024-07" db="EMBL/GenBank/DDBJ databases">
        <title>Section-level genome sequencing and comparative genomics of Aspergillus sections Usti and Cavernicolus.</title>
        <authorList>
            <consortium name="Lawrence Berkeley National Laboratory"/>
            <person name="Nybo J.L."/>
            <person name="Vesth T.C."/>
            <person name="Theobald S."/>
            <person name="Frisvad J.C."/>
            <person name="Larsen T.O."/>
            <person name="Kjaerboelling I."/>
            <person name="Rothschild-Mancinelli K."/>
            <person name="Lyhne E.K."/>
            <person name="Kogle M.E."/>
            <person name="Barry K."/>
            <person name="Clum A."/>
            <person name="Na H."/>
            <person name="Ledsgaard L."/>
            <person name="Lin J."/>
            <person name="Lipzen A."/>
            <person name="Kuo A."/>
            <person name="Riley R."/>
            <person name="Mondo S."/>
            <person name="LaButti K."/>
            <person name="Haridas S."/>
            <person name="Pangalinan J."/>
            <person name="Salamov A.A."/>
            <person name="Simmons B.A."/>
            <person name="Magnuson J.K."/>
            <person name="Chen J."/>
            <person name="Drula E."/>
            <person name="Henrissat B."/>
            <person name="Wiebenga A."/>
            <person name="Lubbers R.J."/>
            <person name="Gomes A.C."/>
            <person name="Macurrencykelacurrency M.R."/>
            <person name="Stajich J."/>
            <person name="Grigoriev I.V."/>
            <person name="Mortensen U.H."/>
            <person name="De vries R.P."/>
            <person name="Baker S.E."/>
            <person name="Andersen M.R."/>
        </authorList>
    </citation>
    <scope>NUCLEOTIDE SEQUENCE [LARGE SCALE GENOMIC DNA]</scope>
    <source>
        <strain evidence="1 2">CBS 756.74</strain>
    </source>
</reference>
<keyword evidence="2" id="KW-1185">Reference proteome</keyword>
<dbReference type="RefSeq" id="XP_070902611.1">
    <property type="nucleotide sequence ID" value="XM_071044652.1"/>
</dbReference>
<sequence>MSSAWRNRVVEQAGLAQAWHPVLRIATQGTRYIHFLWPRDIDRNLISSICPFQQIALDYDSTEHKPSLRDHIFSSMVILGGHQLFSLSFTGALTGFQQTLRRTLIIYASNGILDLRPA</sequence>
<evidence type="ECO:0000313" key="1">
    <source>
        <dbReference type="EMBL" id="KAL2856747.1"/>
    </source>
</evidence>
<gene>
    <name evidence="1" type="ORF">BJX68DRAFT_263287</name>
</gene>
<evidence type="ECO:0000313" key="2">
    <source>
        <dbReference type="Proteomes" id="UP001610444"/>
    </source>
</evidence>
<accession>A0ABR4KWW3</accession>
<dbReference type="GeneID" id="98159816"/>
<name>A0ABR4KWW3_9EURO</name>
<proteinExistence type="predicted"/>
<dbReference type="EMBL" id="JBFXLR010000007">
    <property type="protein sequence ID" value="KAL2856747.1"/>
    <property type="molecule type" value="Genomic_DNA"/>
</dbReference>
<dbReference type="Proteomes" id="UP001610444">
    <property type="component" value="Unassembled WGS sequence"/>
</dbReference>
<comment type="caution">
    <text evidence="1">The sequence shown here is derived from an EMBL/GenBank/DDBJ whole genome shotgun (WGS) entry which is preliminary data.</text>
</comment>
<organism evidence="1 2">
    <name type="scientific">Aspergillus pseudodeflectus</name>
    <dbReference type="NCBI Taxonomy" id="176178"/>
    <lineage>
        <taxon>Eukaryota</taxon>
        <taxon>Fungi</taxon>
        <taxon>Dikarya</taxon>
        <taxon>Ascomycota</taxon>
        <taxon>Pezizomycotina</taxon>
        <taxon>Eurotiomycetes</taxon>
        <taxon>Eurotiomycetidae</taxon>
        <taxon>Eurotiales</taxon>
        <taxon>Aspergillaceae</taxon>
        <taxon>Aspergillus</taxon>
        <taxon>Aspergillus subgen. Nidulantes</taxon>
    </lineage>
</organism>